<comment type="caution">
    <text evidence="1">The sequence shown here is derived from an EMBL/GenBank/DDBJ whole genome shotgun (WGS) entry which is preliminary data.</text>
</comment>
<accession>U2IIT2</accession>
<organism evidence="1 2">
    <name type="scientific">Streptococcus sobrinus W1703</name>
    <dbReference type="NCBI Taxonomy" id="1227275"/>
    <lineage>
        <taxon>Bacteria</taxon>
        <taxon>Bacillati</taxon>
        <taxon>Bacillota</taxon>
        <taxon>Bacilli</taxon>
        <taxon>Lactobacillales</taxon>
        <taxon>Streptococcaceae</taxon>
        <taxon>Streptococcus</taxon>
    </lineage>
</organism>
<dbReference type="Proteomes" id="UP000016617">
    <property type="component" value="Unassembled WGS sequence"/>
</dbReference>
<evidence type="ECO:0000313" key="2">
    <source>
        <dbReference type="Proteomes" id="UP000016617"/>
    </source>
</evidence>
<proteinExistence type="predicted"/>
<gene>
    <name evidence="1" type="ORF">HMPREF1557_02108</name>
</gene>
<dbReference type="AlphaFoldDB" id="U2IIT2"/>
<sequence length="50" mass="5648">MQAPALISLKFFELFNGLATQKPASRKYWLVEVSQLLCGQDGGFAPWYLI</sequence>
<dbReference type="EMBL" id="AWVA01000122">
    <property type="protein sequence ID" value="ERJ73811.1"/>
    <property type="molecule type" value="Genomic_DNA"/>
</dbReference>
<evidence type="ECO:0000313" key="1">
    <source>
        <dbReference type="EMBL" id="ERJ73811.1"/>
    </source>
</evidence>
<name>U2IIT2_9STRE</name>
<protein>
    <submittedName>
        <fullName evidence="1">Uncharacterized protein</fullName>
    </submittedName>
</protein>
<dbReference type="HOGENOM" id="CLU_3123406_0_0_9"/>
<dbReference type="PATRIC" id="fig|1227275.3.peg.1898"/>
<reference evidence="1 2" key="1">
    <citation type="submission" date="2013-06" db="EMBL/GenBank/DDBJ databases">
        <authorList>
            <person name="Weinstock G."/>
            <person name="Sodergren E."/>
            <person name="Lobos E.A."/>
            <person name="Fulton L."/>
            <person name="Fulton R."/>
            <person name="Courtney L."/>
            <person name="Fronick C."/>
            <person name="O'Laughlin M."/>
            <person name="Godfrey J."/>
            <person name="Wilson R.M."/>
            <person name="Miner T."/>
            <person name="Farmer C."/>
            <person name="Delehaunty K."/>
            <person name="Cordes M."/>
            <person name="Minx P."/>
            <person name="Tomlinson C."/>
            <person name="Chen J."/>
            <person name="Wollam A."/>
            <person name="Pepin K.H."/>
            <person name="Bhonagiri V."/>
            <person name="Zhang X."/>
            <person name="Warren W."/>
            <person name="Mitreva M."/>
            <person name="Mardis E.R."/>
            <person name="Wilson R.K."/>
        </authorList>
    </citation>
    <scope>NUCLEOTIDE SEQUENCE [LARGE SCALE GENOMIC DNA]</scope>
    <source>
        <strain evidence="1 2">W1703</strain>
    </source>
</reference>